<feature type="compositionally biased region" description="Polar residues" evidence="1">
    <location>
        <begin position="604"/>
        <end position="617"/>
    </location>
</feature>
<evidence type="ECO:0000313" key="3">
    <source>
        <dbReference type="Proteomes" id="UP000521943"/>
    </source>
</evidence>
<feature type="region of interest" description="Disordered" evidence="1">
    <location>
        <begin position="241"/>
        <end position="265"/>
    </location>
</feature>
<dbReference type="EMBL" id="JACGCI010000046">
    <property type="protein sequence ID" value="KAF6752109.1"/>
    <property type="molecule type" value="Genomic_DNA"/>
</dbReference>
<comment type="caution">
    <text evidence="2">The sequence shown here is derived from an EMBL/GenBank/DDBJ whole genome shotgun (WGS) entry which is preliminary data.</text>
</comment>
<feature type="compositionally biased region" description="Polar residues" evidence="1">
    <location>
        <begin position="29"/>
        <end position="54"/>
    </location>
</feature>
<name>A0A8H6HS13_9AGAR</name>
<dbReference type="AlphaFoldDB" id="A0A8H6HS13"/>
<evidence type="ECO:0000313" key="2">
    <source>
        <dbReference type="EMBL" id="KAF6752109.1"/>
    </source>
</evidence>
<feature type="region of interest" description="Disordered" evidence="1">
    <location>
        <begin position="593"/>
        <end position="621"/>
    </location>
</feature>
<protein>
    <submittedName>
        <fullName evidence="2">Uncharacterized protein</fullName>
    </submittedName>
</protein>
<feature type="compositionally biased region" description="Basic and acidic residues" evidence="1">
    <location>
        <begin position="594"/>
        <end position="603"/>
    </location>
</feature>
<proteinExistence type="predicted"/>
<organism evidence="2 3">
    <name type="scientific">Ephemerocybe angulata</name>
    <dbReference type="NCBI Taxonomy" id="980116"/>
    <lineage>
        <taxon>Eukaryota</taxon>
        <taxon>Fungi</taxon>
        <taxon>Dikarya</taxon>
        <taxon>Basidiomycota</taxon>
        <taxon>Agaricomycotina</taxon>
        <taxon>Agaricomycetes</taxon>
        <taxon>Agaricomycetidae</taxon>
        <taxon>Agaricales</taxon>
        <taxon>Agaricineae</taxon>
        <taxon>Psathyrellaceae</taxon>
        <taxon>Ephemerocybe</taxon>
    </lineage>
</organism>
<keyword evidence="3" id="KW-1185">Reference proteome</keyword>
<reference evidence="2 3" key="1">
    <citation type="submission" date="2020-07" db="EMBL/GenBank/DDBJ databases">
        <title>Comparative genomics of pyrophilous fungi reveals a link between fire events and developmental genes.</title>
        <authorList>
            <consortium name="DOE Joint Genome Institute"/>
            <person name="Steindorff A.S."/>
            <person name="Carver A."/>
            <person name="Calhoun S."/>
            <person name="Stillman K."/>
            <person name="Liu H."/>
            <person name="Lipzen A."/>
            <person name="Pangilinan J."/>
            <person name="Labutti K."/>
            <person name="Bruns T.D."/>
            <person name="Grigoriev I.V."/>
        </authorList>
    </citation>
    <scope>NUCLEOTIDE SEQUENCE [LARGE SCALE GENOMIC DNA]</scope>
    <source>
        <strain evidence="2 3">CBS 144469</strain>
    </source>
</reference>
<accession>A0A8H6HS13</accession>
<dbReference type="Proteomes" id="UP000521943">
    <property type="component" value="Unassembled WGS sequence"/>
</dbReference>
<sequence length="673" mass="72116">MGQDAADPSQSHDSESFSQLSPPDPKQSDAPSHTNPSISAYTQSSLSEAQQAQMNDPHPHPSHAHAAPLPSLPSEIRALIDAYVAGMPVVIVASRSRIAELFMGGARDGESGQKNLQKSGFGVPPKECGFGWLGLFRILGLEEKRVAVGSTVRKDRAMASAVACVQWRFRVEWMPGGEGIFKENAAIGLDLSRPWWSIPPPPSGSGVVGMASVAAASASAVSRGLRSSSALGPRLSAVAAGKQPERRGLDSPSVHLGSASESVSEKIGIETTTPELYLHARQVHPSYRSGPGTELYASLLPQPLLAEFNSFISNDVFPSGWFCAAGGKVNFQVAMRHRKCQSMKCLQDTKPATTYAQDLADIRGPHSYSPCCLPFNDCSDSVLGTSTSWNNGMRTLSYYYGLGAKPRVSAPAEAQPEEERKVWIKHVFTCNLAHLQKVASEMIHVLQMEVELRRKVEDVSNPFFECAYDLSPSVGAAVPDCLVKAGELLAKRVSAYAEIGVEAMEVSKLKVLAWMAPGKWMNQDVLRAKSSPVAVLCLGSDVVMCLSPQKAPEARKAPGSSKKGPTKNSASKKGKEVEPPQLDLSSLIVMDESSTMKEEEKSDGAQTETLNVASSSRPPAVTPVNKLAEGTVQVTMDFTTDGVVYSLKRSGTGIRKSGILILAFHSMLNSLLQ</sequence>
<feature type="region of interest" description="Disordered" evidence="1">
    <location>
        <begin position="551"/>
        <end position="580"/>
    </location>
</feature>
<dbReference type="OrthoDB" id="2678679at2759"/>
<feature type="region of interest" description="Disordered" evidence="1">
    <location>
        <begin position="1"/>
        <end position="69"/>
    </location>
</feature>
<gene>
    <name evidence="2" type="ORF">DFP72DRAFT_906140</name>
</gene>
<evidence type="ECO:0000256" key="1">
    <source>
        <dbReference type="SAM" id="MobiDB-lite"/>
    </source>
</evidence>